<gene>
    <name evidence="1" type="ORF">MRATA1EN22A_LOCUS25202</name>
</gene>
<protein>
    <submittedName>
        <fullName evidence="1">Uncharacterized protein</fullName>
    </submittedName>
</protein>
<reference evidence="1" key="2">
    <citation type="submission" date="2025-03" db="EMBL/GenBank/DDBJ databases">
        <authorList>
            <consortium name="ELIXIR-Norway"/>
            <consortium name="Elixir Norway"/>
        </authorList>
    </citation>
    <scope>NUCLEOTIDE SEQUENCE</scope>
</reference>
<organism evidence="1 2">
    <name type="scientific">Rangifer tarandus platyrhynchus</name>
    <name type="common">Svalbard reindeer</name>
    <dbReference type="NCBI Taxonomy" id="3082113"/>
    <lineage>
        <taxon>Eukaryota</taxon>
        <taxon>Metazoa</taxon>
        <taxon>Chordata</taxon>
        <taxon>Craniata</taxon>
        <taxon>Vertebrata</taxon>
        <taxon>Euteleostomi</taxon>
        <taxon>Mammalia</taxon>
        <taxon>Eutheria</taxon>
        <taxon>Laurasiatheria</taxon>
        <taxon>Artiodactyla</taxon>
        <taxon>Ruminantia</taxon>
        <taxon>Pecora</taxon>
        <taxon>Cervidae</taxon>
        <taxon>Odocoileinae</taxon>
        <taxon>Rangifer</taxon>
    </lineage>
</organism>
<dbReference type="Proteomes" id="UP001162501">
    <property type="component" value="Chromosome 6"/>
</dbReference>
<accession>A0AC60A004</accession>
<reference evidence="1" key="1">
    <citation type="submission" date="2023-05" db="EMBL/GenBank/DDBJ databases">
        <authorList>
            <consortium name="ELIXIR-Norway"/>
        </authorList>
    </citation>
    <scope>NUCLEOTIDE SEQUENCE</scope>
</reference>
<sequence length="67" mass="7340">MGNKRFASWNGCCRVGLFSPLLSSLPKAATQQEAREMCFPIRQASCGSALLQVAMLTSGSERRNEVF</sequence>
<proteinExistence type="predicted"/>
<evidence type="ECO:0000313" key="1">
    <source>
        <dbReference type="EMBL" id="CAN0539736.1"/>
    </source>
</evidence>
<evidence type="ECO:0000313" key="2">
    <source>
        <dbReference type="Proteomes" id="UP001162501"/>
    </source>
</evidence>
<name>A0AC60A004_RANTA</name>
<dbReference type="EMBL" id="OX596090">
    <property type="protein sequence ID" value="CAN0539736.1"/>
    <property type="molecule type" value="Genomic_DNA"/>
</dbReference>